<evidence type="ECO:0000313" key="7">
    <source>
        <dbReference type="EMBL" id="OLP08269.1"/>
    </source>
</evidence>
<dbReference type="Gene3D" id="3.30.450.20">
    <property type="entry name" value="PAS domain"/>
    <property type="match status" value="1"/>
</dbReference>
<feature type="transmembrane region" description="Helical" evidence="2">
    <location>
        <begin position="41"/>
        <end position="62"/>
    </location>
</feature>
<dbReference type="PROSITE" id="PS50887">
    <property type="entry name" value="GGDEF"/>
    <property type="match status" value="1"/>
</dbReference>
<dbReference type="InterPro" id="IPR029787">
    <property type="entry name" value="Nucleotide_cyclase"/>
</dbReference>
<evidence type="ECO:0000259" key="6">
    <source>
        <dbReference type="PROSITE" id="PS50887"/>
    </source>
</evidence>
<dbReference type="InterPro" id="IPR000160">
    <property type="entry name" value="GGDEF_dom"/>
</dbReference>
<dbReference type="SMART" id="SM00267">
    <property type="entry name" value="GGDEF"/>
    <property type="match status" value="1"/>
</dbReference>
<feature type="transmembrane region" description="Helical" evidence="2">
    <location>
        <begin position="113"/>
        <end position="133"/>
    </location>
</feature>
<dbReference type="NCBIfam" id="TIGR00229">
    <property type="entry name" value="sensory_box"/>
    <property type="match status" value="1"/>
</dbReference>
<evidence type="ECO:0000313" key="8">
    <source>
        <dbReference type="Proteomes" id="UP000185911"/>
    </source>
</evidence>
<dbReference type="SUPFAM" id="SSF141868">
    <property type="entry name" value="EAL domain-like"/>
    <property type="match status" value="1"/>
</dbReference>
<feature type="transmembrane region" description="Helical" evidence="2">
    <location>
        <begin position="145"/>
        <end position="165"/>
    </location>
</feature>
<dbReference type="CDD" id="cd01949">
    <property type="entry name" value="GGDEF"/>
    <property type="match status" value="1"/>
</dbReference>
<dbReference type="GO" id="GO:0071732">
    <property type="term" value="P:cellular response to nitric oxide"/>
    <property type="evidence" value="ECO:0007669"/>
    <property type="project" value="UniProtKB-ARBA"/>
</dbReference>
<dbReference type="PROSITE" id="PS50113">
    <property type="entry name" value="PAC"/>
    <property type="match status" value="1"/>
</dbReference>
<dbReference type="SMART" id="SM00091">
    <property type="entry name" value="PAS"/>
    <property type="match status" value="1"/>
</dbReference>
<feature type="domain" description="PAC" evidence="4">
    <location>
        <begin position="351"/>
        <end position="401"/>
    </location>
</feature>
<dbReference type="RefSeq" id="WP_075585143.1">
    <property type="nucleotide sequence ID" value="NZ_MSYM01000005.1"/>
</dbReference>
<dbReference type="GO" id="GO:0071111">
    <property type="term" value="F:cyclic-guanylate-specific phosphodiesterase activity"/>
    <property type="evidence" value="ECO:0007669"/>
    <property type="project" value="UniProtKB-EC"/>
</dbReference>
<feature type="transmembrane region" description="Helical" evidence="2">
    <location>
        <begin position="12"/>
        <end position="29"/>
    </location>
</feature>
<dbReference type="PANTHER" id="PTHR44757">
    <property type="entry name" value="DIGUANYLATE CYCLASE DGCP"/>
    <property type="match status" value="1"/>
</dbReference>
<evidence type="ECO:0000256" key="2">
    <source>
        <dbReference type="SAM" id="Phobius"/>
    </source>
</evidence>
<gene>
    <name evidence="7" type="ORF">BLL52_0557</name>
</gene>
<dbReference type="Proteomes" id="UP000185911">
    <property type="component" value="Unassembled WGS sequence"/>
</dbReference>
<feature type="domain" description="PAS" evidence="3">
    <location>
        <begin position="275"/>
        <end position="328"/>
    </location>
</feature>
<evidence type="ECO:0000259" key="5">
    <source>
        <dbReference type="PROSITE" id="PS50883"/>
    </source>
</evidence>
<protein>
    <submittedName>
        <fullName evidence="7">Diguanylate cyclase/phosphodiesterase with PAS/PAC sensor</fullName>
    </submittedName>
</protein>
<dbReference type="SUPFAM" id="SSF55785">
    <property type="entry name" value="PYP-like sensor domain (PAS domain)"/>
    <property type="match status" value="1"/>
</dbReference>
<dbReference type="SMART" id="SM00052">
    <property type="entry name" value="EAL"/>
    <property type="match status" value="1"/>
</dbReference>
<organism evidence="7 8">
    <name type="scientific">Rhodoferax antarcticus ANT.BR</name>
    <dbReference type="NCBI Taxonomy" id="1111071"/>
    <lineage>
        <taxon>Bacteria</taxon>
        <taxon>Pseudomonadati</taxon>
        <taxon>Pseudomonadota</taxon>
        <taxon>Betaproteobacteria</taxon>
        <taxon>Burkholderiales</taxon>
        <taxon>Comamonadaceae</taxon>
        <taxon>Rhodoferax</taxon>
    </lineage>
</organism>
<feature type="domain" description="GGDEF" evidence="6">
    <location>
        <begin position="433"/>
        <end position="566"/>
    </location>
</feature>
<feature type="transmembrane region" description="Helical" evidence="2">
    <location>
        <begin position="74"/>
        <end position="93"/>
    </location>
</feature>
<evidence type="ECO:0000259" key="4">
    <source>
        <dbReference type="PROSITE" id="PS50113"/>
    </source>
</evidence>
<dbReference type="Gene3D" id="3.20.20.450">
    <property type="entry name" value="EAL domain"/>
    <property type="match status" value="1"/>
</dbReference>
<dbReference type="InterPro" id="IPR000014">
    <property type="entry name" value="PAS"/>
</dbReference>
<dbReference type="PROSITE" id="PS50112">
    <property type="entry name" value="PAS"/>
    <property type="match status" value="1"/>
</dbReference>
<dbReference type="Pfam" id="PF00563">
    <property type="entry name" value="EAL"/>
    <property type="match status" value="1"/>
</dbReference>
<evidence type="ECO:0000259" key="3">
    <source>
        <dbReference type="PROSITE" id="PS50112"/>
    </source>
</evidence>
<dbReference type="GO" id="GO:0006355">
    <property type="term" value="P:regulation of DNA-templated transcription"/>
    <property type="evidence" value="ECO:0007669"/>
    <property type="project" value="InterPro"/>
</dbReference>
<evidence type="ECO:0000256" key="1">
    <source>
        <dbReference type="ARBA" id="ARBA00051114"/>
    </source>
</evidence>
<keyword evidence="2" id="KW-0812">Transmembrane</keyword>
<dbReference type="Pfam" id="PF00990">
    <property type="entry name" value="GGDEF"/>
    <property type="match status" value="1"/>
</dbReference>
<dbReference type="PANTHER" id="PTHR44757:SF2">
    <property type="entry name" value="BIOFILM ARCHITECTURE MAINTENANCE PROTEIN MBAA"/>
    <property type="match status" value="1"/>
</dbReference>
<accession>A0A1Q8YK13</accession>
<feature type="transmembrane region" description="Helical" evidence="2">
    <location>
        <begin position="185"/>
        <end position="203"/>
    </location>
</feature>
<dbReference type="FunFam" id="3.30.70.270:FF:000001">
    <property type="entry name" value="Diguanylate cyclase domain protein"/>
    <property type="match status" value="1"/>
</dbReference>
<dbReference type="SUPFAM" id="SSF55073">
    <property type="entry name" value="Nucleotide cyclase"/>
    <property type="match status" value="1"/>
</dbReference>
<sequence>MQCHRAHTLQKAIALTLLALAVPAWWWVYHPVQPMVLDPALFLFFHNAVEIFAVVVAALVFLTGYRAVLSARNGAVVLMGVGFLGVALLDALHTMSYAGMPDAISANSPQKAAFFWLCARMLAAVSILVYASLPRAPELSTLHKRLAALVMLSIVAALAFFGLLWPDRLPQLFVAGQGLTPLKIRLEWAIIAVHLLTLLVLWLRRVELVDECAMALGFAVALSIASESFFTILGVNGIDVANMLGHLYKVAAYLYLFHATFNEAINRPLQRLSAQHLREQQVLNAAPDGILWVNQSGLILMTNPAVERLTGYAKDQLLGQNVDIFLPEHQRERHGADMRGYFIDPHGRTMGCMDVQLQRQDGSMLPVDISLGHWEDKGQSYAIAYIRDLTERKGFEESLRHRATHDELTGLPNRWMFNLQLSQALTQAKRTGRHVAVLMLDLDDFKTVNDSFGHAVGDELLVLVSQRLGASLRQSDTLARLGGDEFAILLADMQSTDEAMAVAAKLIATMGKTYTLIGQEIHSSGSIGIAFYPGDGQNADALLRFADMAMYQAKRSVHGSYACYSPQFELRAQENMRVQVRLKEALDNGRLRLFYQPKMAANGETMLGAEALLRWHDDELGDVSPARFIPVAESTGLILPISAWVLETACQQIAAWHRAGTPLQVAVNFSAQQFRQGNVADQVRAVLQRTGAPAHLLEIEITESIAMEQPEAAHAELSALVALGCTVALDDFGTGYSSLAYLKSLPVSVLKIDRTFVKDIAADQGDAKICRAIIALAHSLDMTLVAEGVETPSQLAFLRNLGCEVYQGWLFAKAMPVSELTARLLESRDRHEFDFEAIAQ</sequence>
<dbReference type="InterPro" id="IPR000700">
    <property type="entry name" value="PAS-assoc_C"/>
</dbReference>
<dbReference type="InterPro" id="IPR035919">
    <property type="entry name" value="EAL_sf"/>
</dbReference>
<dbReference type="Pfam" id="PF17159">
    <property type="entry name" value="MASE3"/>
    <property type="match status" value="1"/>
</dbReference>
<dbReference type="CDD" id="cd01948">
    <property type="entry name" value="EAL"/>
    <property type="match status" value="1"/>
</dbReference>
<dbReference type="InterPro" id="IPR013767">
    <property type="entry name" value="PAS_fold"/>
</dbReference>
<dbReference type="InterPro" id="IPR035965">
    <property type="entry name" value="PAS-like_dom_sf"/>
</dbReference>
<keyword evidence="8" id="KW-1185">Reference proteome</keyword>
<feature type="transmembrane region" description="Helical" evidence="2">
    <location>
        <begin position="215"/>
        <end position="235"/>
    </location>
</feature>
<keyword evidence="2" id="KW-1133">Transmembrane helix</keyword>
<proteinExistence type="predicted"/>
<dbReference type="EMBL" id="MSYM01000005">
    <property type="protein sequence ID" value="OLP08269.1"/>
    <property type="molecule type" value="Genomic_DNA"/>
</dbReference>
<dbReference type="AlphaFoldDB" id="A0A1Q8YK13"/>
<name>A0A1Q8YK13_9BURK</name>
<dbReference type="FunFam" id="3.20.20.450:FF:000001">
    <property type="entry name" value="Cyclic di-GMP phosphodiesterase yahA"/>
    <property type="match status" value="1"/>
</dbReference>
<dbReference type="InterPro" id="IPR043128">
    <property type="entry name" value="Rev_trsase/Diguanyl_cyclase"/>
</dbReference>
<dbReference type="InterPro" id="IPR001633">
    <property type="entry name" value="EAL_dom"/>
</dbReference>
<comment type="catalytic activity">
    <reaction evidence="1">
        <text>3',3'-c-di-GMP + H2O = 5'-phosphoguanylyl(3'-&gt;5')guanosine + H(+)</text>
        <dbReference type="Rhea" id="RHEA:24902"/>
        <dbReference type="ChEBI" id="CHEBI:15377"/>
        <dbReference type="ChEBI" id="CHEBI:15378"/>
        <dbReference type="ChEBI" id="CHEBI:58754"/>
        <dbReference type="ChEBI" id="CHEBI:58805"/>
        <dbReference type="EC" id="3.1.4.52"/>
    </reaction>
    <physiologicalReaction direction="left-to-right" evidence="1">
        <dbReference type="Rhea" id="RHEA:24903"/>
    </physiologicalReaction>
</comment>
<reference evidence="7 8" key="1">
    <citation type="submission" date="2017-01" db="EMBL/GenBank/DDBJ databases">
        <title>Genome sequence of Rhodoferax antarcticus ANT.BR, a psychrophilic purple nonsulfur bacterium from an Antarctic microbial mat.</title>
        <authorList>
            <person name="Baker J."/>
            <person name="Riester C."/>
            <person name="Skinner B."/>
            <person name="Newell A."/>
            <person name="Swingley W."/>
            <person name="Madigan M."/>
            <person name="Jung D."/>
            <person name="Asao M."/>
            <person name="Chen M."/>
            <person name="Loughlin P."/>
            <person name="Pan H."/>
            <person name="Lin S."/>
            <person name="Li N."/>
            <person name="Shaw J."/>
            <person name="Prado M."/>
            <person name="Sherman C."/>
            <person name="Li X."/>
            <person name="Tang J."/>
            <person name="Blankenship R."/>
            <person name="Zhao T."/>
            <person name="Touchman J."/>
            <person name="Sattley M."/>
        </authorList>
    </citation>
    <scope>NUCLEOTIDE SEQUENCE [LARGE SCALE GENOMIC DNA]</scope>
    <source>
        <strain evidence="7 8">ANT.BR</strain>
    </source>
</reference>
<dbReference type="NCBIfam" id="TIGR00254">
    <property type="entry name" value="GGDEF"/>
    <property type="match status" value="1"/>
</dbReference>
<dbReference type="PROSITE" id="PS50883">
    <property type="entry name" value="EAL"/>
    <property type="match status" value="1"/>
</dbReference>
<dbReference type="Gene3D" id="3.30.70.270">
    <property type="match status" value="1"/>
</dbReference>
<dbReference type="STRING" id="81479.RA876_16800"/>
<dbReference type="InterPro" id="IPR033425">
    <property type="entry name" value="MASE3"/>
</dbReference>
<feature type="domain" description="EAL" evidence="5">
    <location>
        <begin position="575"/>
        <end position="828"/>
    </location>
</feature>
<comment type="caution">
    <text evidence="7">The sequence shown here is derived from an EMBL/GenBank/DDBJ whole genome shotgun (WGS) entry which is preliminary data.</text>
</comment>
<dbReference type="Pfam" id="PF00989">
    <property type="entry name" value="PAS"/>
    <property type="match status" value="1"/>
</dbReference>
<dbReference type="CDD" id="cd00130">
    <property type="entry name" value="PAS"/>
    <property type="match status" value="1"/>
</dbReference>
<dbReference type="InterPro" id="IPR052155">
    <property type="entry name" value="Biofilm_reg_signaling"/>
</dbReference>
<keyword evidence="2" id="KW-0472">Membrane</keyword>